<sequence length="383" mass="39707">MRMLRVPVGIVALVTTVAGCSGGSEGATASGEMPSAITLFSVTDKTGPLSYAGTSQLEGIELAIAEINDQKYLGDSTVVLESRDAAGEAQTAASQVTEATVNPQVAAILGTVTSSQSIAVAPLAQAAKIPIVFTQSGSEGVLVGEYTYRATAPMATYYEQAGEYLQSEGVKTLGILYNSANPTLTELSERTIPGMADRFGYEVTSASGVQNTTQDFTAPIGKILDGNPDGIAIMMNGAQNATAVAQLRQAGFDGTLVTHTGSGAGNLTPAGPAGAGMTWPTDFTYHGTNPATQEFVEAYRAKYEGDNPNNYAAEGYDAAWMIAHAIDKSGGASRDDIQNGLQQLVAEGFTGAEGDVTFDGNDMRVKGALVQWNGTEEVLLSEK</sequence>
<reference evidence="4 5" key="1">
    <citation type="submission" date="2023-10" db="EMBL/GenBank/DDBJ databases">
        <title>Development of a sustainable strategy for remediation of hydrocarbon-contaminated territories based on the waste exchange concept.</title>
        <authorList>
            <person name="Krivoruchko A."/>
        </authorList>
    </citation>
    <scope>NUCLEOTIDE SEQUENCE [LARGE SCALE GENOMIC DNA]</scope>
    <source>
        <strain evidence="4 5">IEGM 1323</strain>
    </source>
</reference>
<organism evidence="4 5">
    <name type="scientific">Rhodococcoides yunnanense</name>
    <dbReference type="NCBI Taxonomy" id="278209"/>
    <lineage>
        <taxon>Bacteria</taxon>
        <taxon>Bacillati</taxon>
        <taxon>Actinomycetota</taxon>
        <taxon>Actinomycetes</taxon>
        <taxon>Mycobacteriales</taxon>
        <taxon>Nocardiaceae</taxon>
        <taxon>Rhodococcoides</taxon>
    </lineage>
</organism>
<dbReference type="SUPFAM" id="SSF53822">
    <property type="entry name" value="Periplasmic binding protein-like I"/>
    <property type="match status" value="1"/>
</dbReference>
<dbReference type="RefSeq" id="WP_317565073.1">
    <property type="nucleotide sequence ID" value="NZ_JAWLJX010000004.1"/>
</dbReference>
<dbReference type="Gene3D" id="3.40.50.2300">
    <property type="match status" value="2"/>
</dbReference>
<dbReference type="PANTHER" id="PTHR30483:SF6">
    <property type="entry name" value="PERIPLASMIC BINDING PROTEIN OF ABC TRANSPORTER FOR NATURAL AMINO ACIDS"/>
    <property type="match status" value="1"/>
</dbReference>
<gene>
    <name evidence="4" type="ORF">R3P96_15590</name>
</gene>
<keyword evidence="5" id="KW-1185">Reference proteome</keyword>
<protein>
    <submittedName>
        <fullName evidence="4">ABC transporter substrate-binding protein</fullName>
    </submittedName>
</protein>
<dbReference type="InterPro" id="IPR028082">
    <property type="entry name" value="Peripla_BP_I"/>
</dbReference>
<dbReference type="EMBL" id="JAWLJX010000004">
    <property type="protein sequence ID" value="MDV6262761.1"/>
    <property type="molecule type" value="Genomic_DNA"/>
</dbReference>
<evidence type="ECO:0000313" key="5">
    <source>
        <dbReference type="Proteomes" id="UP001185755"/>
    </source>
</evidence>
<evidence type="ECO:0000313" key="4">
    <source>
        <dbReference type="EMBL" id="MDV6262761.1"/>
    </source>
</evidence>
<dbReference type="PANTHER" id="PTHR30483">
    <property type="entry name" value="LEUCINE-SPECIFIC-BINDING PROTEIN"/>
    <property type="match status" value="1"/>
</dbReference>
<dbReference type="InterPro" id="IPR051010">
    <property type="entry name" value="BCAA_transport"/>
</dbReference>
<keyword evidence="2" id="KW-0732">Signal</keyword>
<evidence type="ECO:0000256" key="2">
    <source>
        <dbReference type="ARBA" id="ARBA00022729"/>
    </source>
</evidence>
<comment type="caution">
    <text evidence="4">The sequence shown here is derived from an EMBL/GenBank/DDBJ whole genome shotgun (WGS) entry which is preliminary data.</text>
</comment>
<dbReference type="InterPro" id="IPR028081">
    <property type="entry name" value="Leu-bd"/>
</dbReference>
<evidence type="ECO:0000259" key="3">
    <source>
        <dbReference type="Pfam" id="PF13458"/>
    </source>
</evidence>
<dbReference type="Proteomes" id="UP001185755">
    <property type="component" value="Unassembled WGS sequence"/>
</dbReference>
<dbReference type="PROSITE" id="PS51257">
    <property type="entry name" value="PROKAR_LIPOPROTEIN"/>
    <property type="match status" value="1"/>
</dbReference>
<proteinExistence type="inferred from homology"/>
<name>A0ABU4BEW9_9NOCA</name>
<accession>A0ABU4BEW9</accession>
<evidence type="ECO:0000256" key="1">
    <source>
        <dbReference type="ARBA" id="ARBA00010062"/>
    </source>
</evidence>
<dbReference type="Pfam" id="PF13458">
    <property type="entry name" value="Peripla_BP_6"/>
    <property type="match status" value="1"/>
</dbReference>
<feature type="domain" description="Leucine-binding protein" evidence="3">
    <location>
        <begin position="42"/>
        <end position="367"/>
    </location>
</feature>
<comment type="similarity">
    <text evidence="1">Belongs to the leucine-binding protein family.</text>
</comment>